<feature type="domain" description="TRAF-type" evidence="6">
    <location>
        <begin position="7"/>
        <end position="54"/>
    </location>
</feature>
<evidence type="ECO:0000313" key="7">
    <source>
        <dbReference type="EMBL" id="WAR01512.1"/>
    </source>
</evidence>
<evidence type="ECO:0000256" key="2">
    <source>
        <dbReference type="ARBA" id="ARBA00022771"/>
    </source>
</evidence>
<dbReference type="SUPFAM" id="SSF49599">
    <property type="entry name" value="TRAF domain-like"/>
    <property type="match status" value="1"/>
</dbReference>
<evidence type="ECO:0000313" key="8">
    <source>
        <dbReference type="Proteomes" id="UP001164746"/>
    </source>
</evidence>
<accession>A0ABY7DY21</accession>
<dbReference type="SMART" id="SM00228">
    <property type="entry name" value="PDZ"/>
    <property type="match status" value="3"/>
</dbReference>
<protein>
    <submittedName>
        <fullName evidence="7">LNX2-like protein</fullName>
    </submittedName>
</protein>
<feature type="domain" description="PDZ" evidence="5">
    <location>
        <begin position="64"/>
        <end position="167"/>
    </location>
</feature>
<dbReference type="CDD" id="cd06679">
    <property type="entry name" value="PDZ3_LNX1_2-like"/>
    <property type="match status" value="1"/>
</dbReference>
<keyword evidence="3 4" id="KW-0862">Zinc</keyword>
<feature type="zinc finger region" description="TRAF-type" evidence="4">
    <location>
        <begin position="7"/>
        <end position="54"/>
    </location>
</feature>
<dbReference type="PROSITE" id="PS50145">
    <property type="entry name" value="ZF_TRAF"/>
    <property type="match status" value="1"/>
</dbReference>
<dbReference type="Proteomes" id="UP001164746">
    <property type="component" value="Chromosome 4"/>
</dbReference>
<dbReference type="SUPFAM" id="SSF50156">
    <property type="entry name" value="PDZ domain-like"/>
    <property type="match status" value="4"/>
</dbReference>
<dbReference type="InterPro" id="IPR001478">
    <property type="entry name" value="PDZ"/>
</dbReference>
<dbReference type="InterPro" id="IPR051342">
    <property type="entry name" value="PDZ_scaffold"/>
</dbReference>
<dbReference type="Gene3D" id="2.30.42.10">
    <property type="match status" value="4"/>
</dbReference>
<keyword evidence="1 4" id="KW-0479">Metal-binding</keyword>
<dbReference type="Gene3D" id="3.30.40.10">
    <property type="entry name" value="Zinc/RING finger domain, C3HC4 (zinc finger)"/>
    <property type="match status" value="1"/>
</dbReference>
<evidence type="ECO:0000259" key="5">
    <source>
        <dbReference type="PROSITE" id="PS50106"/>
    </source>
</evidence>
<sequence>MLDKLLVVCPNTDHCEEVLPRVDLEAHLAHRCRGTVTRCIRAGLGCTFRGPRSKNAVIKGEVTTIEIERDQIDLGISIVGGCDTPLVCVVVQEVFPDGAVSRDGRLQPGDQILEVPNGFAVLEGGLRVDDRVLEINGVDVAFSSQEHAAAIIQASPDRVQFVVSRTSRPRTPDLGWCRPATLGGLDAEMAAAVWPICRKSREILITIHKVLHESLGISIAGGAASPRGDTPIYVTNINPNGCLAKSEQVQRGDVLLAVNGANLLGLSHPEAVARIKANTRSNVVTLRIVEAPEACNGSGNFVPSWLFWQQLPNACKTVRTVTLLRGSAGGSLGFSVVGGADCPQGPLPVYVKCGDQIQSVNDVSLEHVAHSKAVHILKQATGAVSLRVVSWPGTVV</sequence>
<dbReference type="InterPro" id="IPR036034">
    <property type="entry name" value="PDZ_sf"/>
</dbReference>
<dbReference type="Pfam" id="PF00595">
    <property type="entry name" value="PDZ"/>
    <property type="match status" value="3"/>
</dbReference>
<name>A0ABY7DY21_MYAAR</name>
<feature type="domain" description="PDZ" evidence="5">
    <location>
        <begin position="204"/>
        <end position="290"/>
    </location>
</feature>
<reference evidence="7" key="1">
    <citation type="submission" date="2022-11" db="EMBL/GenBank/DDBJ databases">
        <title>Centuries of genome instability and evolution in soft-shell clam transmissible cancer (bioRxiv).</title>
        <authorList>
            <person name="Hart S.F.M."/>
            <person name="Yonemitsu M.A."/>
            <person name="Giersch R.M."/>
            <person name="Beal B.F."/>
            <person name="Arriagada G."/>
            <person name="Davis B.W."/>
            <person name="Ostrander E.A."/>
            <person name="Goff S.P."/>
            <person name="Metzger M.J."/>
        </authorList>
    </citation>
    <scope>NUCLEOTIDE SEQUENCE</scope>
    <source>
        <strain evidence="7">MELC-2E11</strain>
        <tissue evidence="7">Siphon/mantle</tissue>
    </source>
</reference>
<evidence type="ECO:0000259" key="6">
    <source>
        <dbReference type="PROSITE" id="PS50145"/>
    </source>
</evidence>
<dbReference type="PROSITE" id="PS50106">
    <property type="entry name" value="PDZ"/>
    <property type="match status" value="3"/>
</dbReference>
<dbReference type="InterPro" id="IPR013083">
    <property type="entry name" value="Znf_RING/FYVE/PHD"/>
</dbReference>
<keyword evidence="8" id="KW-1185">Reference proteome</keyword>
<evidence type="ECO:0000256" key="1">
    <source>
        <dbReference type="ARBA" id="ARBA00022723"/>
    </source>
</evidence>
<organism evidence="7 8">
    <name type="scientific">Mya arenaria</name>
    <name type="common">Soft-shell clam</name>
    <dbReference type="NCBI Taxonomy" id="6604"/>
    <lineage>
        <taxon>Eukaryota</taxon>
        <taxon>Metazoa</taxon>
        <taxon>Spiralia</taxon>
        <taxon>Lophotrochozoa</taxon>
        <taxon>Mollusca</taxon>
        <taxon>Bivalvia</taxon>
        <taxon>Autobranchia</taxon>
        <taxon>Heteroconchia</taxon>
        <taxon>Euheterodonta</taxon>
        <taxon>Imparidentia</taxon>
        <taxon>Neoheterodontei</taxon>
        <taxon>Myida</taxon>
        <taxon>Myoidea</taxon>
        <taxon>Myidae</taxon>
        <taxon>Mya</taxon>
    </lineage>
</organism>
<evidence type="ECO:0000256" key="4">
    <source>
        <dbReference type="PROSITE-ProRule" id="PRU00207"/>
    </source>
</evidence>
<dbReference type="PANTHER" id="PTHR19964">
    <property type="entry name" value="MULTIPLE PDZ DOMAIN PROTEIN"/>
    <property type="match status" value="1"/>
</dbReference>
<proteinExistence type="predicted"/>
<evidence type="ECO:0000256" key="3">
    <source>
        <dbReference type="ARBA" id="ARBA00022833"/>
    </source>
</evidence>
<dbReference type="InterPro" id="IPR001293">
    <property type="entry name" value="Znf_TRAF"/>
</dbReference>
<feature type="domain" description="PDZ" evidence="5">
    <location>
        <begin position="320"/>
        <end position="392"/>
    </location>
</feature>
<gene>
    <name evidence="7" type="ORF">MAR_008070</name>
</gene>
<dbReference type="PANTHER" id="PTHR19964:SF84">
    <property type="entry name" value="LIGAND OF NUMB PROTEIN X 2-LIKE ISOFORM X1"/>
    <property type="match status" value="1"/>
</dbReference>
<keyword evidence="2 4" id="KW-0863">Zinc-finger</keyword>
<dbReference type="EMBL" id="CP111015">
    <property type="protein sequence ID" value="WAR01512.1"/>
    <property type="molecule type" value="Genomic_DNA"/>
</dbReference>